<organism evidence="2 3">
    <name type="scientific">Hymenobacter aranciens</name>
    <dbReference type="NCBI Taxonomy" id="3063996"/>
    <lineage>
        <taxon>Bacteria</taxon>
        <taxon>Pseudomonadati</taxon>
        <taxon>Bacteroidota</taxon>
        <taxon>Cytophagia</taxon>
        <taxon>Cytophagales</taxon>
        <taxon>Hymenobacteraceae</taxon>
        <taxon>Hymenobacter</taxon>
    </lineage>
</organism>
<reference evidence="2" key="1">
    <citation type="submission" date="2023-07" db="EMBL/GenBank/DDBJ databases">
        <authorList>
            <person name="Kim M.K."/>
        </authorList>
    </citation>
    <scope>NUCLEOTIDE SEQUENCE</scope>
    <source>
        <strain evidence="2">ASUV-10-1</strain>
    </source>
</reference>
<protein>
    <recommendedName>
        <fullName evidence="4">VCBS repeat-containing protein</fullName>
    </recommendedName>
</protein>
<gene>
    <name evidence="2" type="ORF">Q5H93_06650</name>
</gene>
<keyword evidence="1" id="KW-0732">Signal</keyword>
<dbReference type="NCBIfam" id="NF046077">
    <property type="entry name" value="LPS_M949_RS01915"/>
    <property type="match status" value="1"/>
</dbReference>
<sequence length="209" mass="22591">MMQLQTNSLLAALLLSTPLAQAQLRVTPLAPTAVPTALKRSGKVVQALRYTDRTGTYTVLATQSGPAPDPKAQATDGQRADLYAYQYPATGPASWQVHDFEADCPLDLAAAFRPKGLSVTDLDQDGTAEVWLVYRTVCRGDVSPSNQKIIMYEGPSKYAVRGTARLVLGNGQFDGGTSTFDAAWAAAPAAFRQHATRLWQQHRDEKPGE</sequence>
<evidence type="ECO:0008006" key="4">
    <source>
        <dbReference type="Google" id="ProtNLM"/>
    </source>
</evidence>
<feature type="signal peptide" evidence="1">
    <location>
        <begin position="1"/>
        <end position="22"/>
    </location>
</feature>
<name>A0ABT9BCH9_9BACT</name>
<keyword evidence="3" id="KW-1185">Reference proteome</keyword>
<accession>A0ABT9BCH9</accession>
<dbReference type="RefSeq" id="WP_305005718.1">
    <property type="nucleotide sequence ID" value="NZ_JAUQSY010000003.1"/>
</dbReference>
<proteinExistence type="predicted"/>
<feature type="chain" id="PRO_5046903234" description="VCBS repeat-containing protein" evidence="1">
    <location>
        <begin position="23"/>
        <end position="209"/>
    </location>
</feature>
<comment type="caution">
    <text evidence="2">The sequence shown here is derived from an EMBL/GenBank/DDBJ whole genome shotgun (WGS) entry which is preliminary data.</text>
</comment>
<dbReference type="Proteomes" id="UP001176429">
    <property type="component" value="Unassembled WGS sequence"/>
</dbReference>
<evidence type="ECO:0000313" key="2">
    <source>
        <dbReference type="EMBL" id="MDO7874406.1"/>
    </source>
</evidence>
<evidence type="ECO:0000256" key="1">
    <source>
        <dbReference type="SAM" id="SignalP"/>
    </source>
</evidence>
<dbReference type="EMBL" id="JAUQSY010000003">
    <property type="protein sequence ID" value="MDO7874406.1"/>
    <property type="molecule type" value="Genomic_DNA"/>
</dbReference>
<dbReference type="InterPro" id="IPR058148">
    <property type="entry name" value="M949_RS01915-like_dom"/>
</dbReference>
<evidence type="ECO:0000313" key="3">
    <source>
        <dbReference type="Proteomes" id="UP001176429"/>
    </source>
</evidence>